<keyword evidence="4 9" id="KW-0732">Signal</keyword>
<dbReference type="Proteomes" id="UP000189704">
    <property type="component" value="Unplaced"/>
</dbReference>
<dbReference type="RefSeq" id="XP_008068907.1">
    <property type="nucleotide sequence ID" value="XM_008070716.1"/>
</dbReference>
<comment type="subcellular location">
    <subcellularLocation>
        <location evidence="1">Apical cell membrane</location>
    </subcellularLocation>
</comment>
<dbReference type="GO" id="GO:0009897">
    <property type="term" value="C:external side of plasma membrane"/>
    <property type="evidence" value="ECO:0007669"/>
    <property type="project" value="TreeGrafter"/>
</dbReference>
<gene>
    <name evidence="11" type="primary">PLET1</name>
</gene>
<evidence type="ECO:0000313" key="11">
    <source>
        <dbReference type="RefSeq" id="XP_008068907.1"/>
    </source>
</evidence>
<evidence type="ECO:0000256" key="1">
    <source>
        <dbReference type="ARBA" id="ARBA00004221"/>
    </source>
</evidence>
<dbReference type="PANTHER" id="PTHR22527:SF2">
    <property type="entry name" value="PLACENTA-EXPRESSED TRANSCRIPT 1 PROTEIN"/>
    <property type="match status" value="1"/>
</dbReference>
<dbReference type="GO" id="GO:0001953">
    <property type="term" value="P:negative regulation of cell-matrix adhesion"/>
    <property type="evidence" value="ECO:0007669"/>
    <property type="project" value="TreeGrafter"/>
</dbReference>
<accession>A0A1U7UU73</accession>
<keyword evidence="7" id="KW-0325">Glycoprotein</keyword>
<evidence type="ECO:0000256" key="2">
    <source>
        <dbReference type="ARBA" id="ARBA00014036"/>
    </source>
</evidence>
<comment type="function">
    <text evidence="8">Modulates leading keratinocyte migration and cellular adhesion to matrix proteins during a wound-healing response and promotes wound repair. May play a role during trichilemmal differentiation of the hair follicle.</text>
</comment>
<dbReference type="GO" id="GO:0035313">
    <property type="term" value="P:wound healing, spreading of epidermal cells"/>
    <property type="evidence" value="ECO:0007669"/>
    <property type="project" value="TreeGrafter"/>
</dbReference>
<dbReference type="GO" id="GO:0030335">
    <property type="term" value="P:positive regulation of cell migration"/>
    <property type="evidence" value="ECO:0007669"/>
    <property type="project" value="TreeGrafter"/>
</dbReference>
<evidence type="ECO:0000256" key="9">
    <source>
        <dbReference type="SAM" id="SignalP"/>
    </source>
</evidence>
<proteinExistence type="predicted"/>
<keyword evidence="5" id="KW-0221">Differentiation</keyword>
<dbReference type="KEGG" id="csyr:103273294"/>
<evidence type="ECO:0000256" key="7">
    <source>
        <dbReference type="ARBA" id="ARBA00023180"/>
    </source>
</evidence>
<evidence type="ECO:0000256" key="4">
    <source>
        <dbReference type="ARBA" id="ARBA00022729"/>
    </source>
</evidence>
<keyword evidence="3" id="KW-1003">Cell membrane</keyword>
<dbReference type="GO" id="GO:0016324">
    <property type="term" value="C:apical plasma membrane"/>
    <property type="evidence" value="ECO:0007669"/>
    <property type="project" value="UniProtKB-SubCell"/>
</dbReference>
<keyword evidence="10" id="KW-1185">Reference proteome</keyword>
<dbReference type="GO" id="GO:0030154">
    <property type="term" value="P:cell differentiation"/>
    <property type="evidence" value="ECO:0007669"/>
    <property type="project" value="UniProtKB-KW"/>
</dbReference>
<dbReference type="PANTHER" id="PTHR22527">
    <property type="entry name" value="PLACENTA-EXPRESSED TRANSCRIPT 1 PROTEIN"/>
    <property type="match status" value="1"/>
</dbReference>
<feature type="chain" id="PRO_5010532833" description="Placenta-expressed transcript 1 protein" evidence="9">
    <location>
        <begin position="25"/>
        <end position="129"/>
    </location>
</feature>
<evidence type="ECO:0000256" key="6">
    <source>
        <dbReference type="ARBA" id="ARBA00023136"/>
    </source>
</evidence>
<dbReference type="AlphaFoldDB" id="A0A1U7UU73"/>
<evidence type="ECO:0000313" key="10">
    <source>
        <dbReference type="Proteomes" id="UP000189704"/>
    </source>
</evidence>
<name>A0A1U7UU73_CARSF</name>
<evidence type="ECO:0000256" key="8">
    <source>
        <dbReference type="ARBA" id="ARBA00024756"/>
    </source>
</evidence>
<protein>
    <recommendedName>
        <fullName evidence="2">Placenta-expressed transcript 1 protein</fullName>
    </recommendedName>
</protein>
<dbReference type="InterPro" id="IPR026184">
    <property type="entry name" value="PLET1"/>
</dbReference>
<dbReference type="OrthoDB" id="9539756at2759"/>
<sequence length="129" mass="14418">MAVLYSMLLPLGLFLNLRLQFSSTTSTNYSNNCMVFDAVFTTTGPGIETYSNSYESNTTYVVWVPVNSNVSAVVMQAMDKNKNSVGFWQGADKQCNGSSLYYVKNQNDMFLDTNWTSPNSESITEVELQ</sequence>
<organism evidence="10 11">
    <name type="scientific">Carlito syrichta</name>
    <name type="common">Philippine tarsier</name>
    <name type="synonym">Tarsius syrichta</name>
    <dbReference type="NCBI Taxonomy" id="1868482"/>
    <lineage>
        <taxon>Eukaryota</taxon>
        <taxon>Metazoa</taxon>
        <taxon>Chordata</taxon>
        <taxon>Craniata</taxon>
        <taxon>Vertebrata</taxon>
        <taxon>Euteleostomi</taxon>
        <taxon>Mammalia</taxon>
        <taxon>Eutheria</taxon>
        <taxon>Euarchontoglires</taxon>
        <taxon>Primates</taxon>
        <taxon>Haplorrhini</taxon>
        <taxon>Tarsiiformes</taxon>
        <taxon>Tarsiidae</taxon>
        <taxon>Carlito</taxon>
    </lineage>
</organism>
<evidence type="ECO:0000256" key="5">
    <source>
        <dbReference type="ARBA" id="ARBA00022782"/>
    </source>
</evidence>
<dbReference type="CTD" id="349633"/>
<reference evidence="11" key="1">
    <citation type="submission" date="2025-08" db="UniProtKB">
        <authorList>
            <consortium name="RefSeq"/>
        </authorList>
    </citation>
    <scope>IDENTIFICATION</scope>
</reference>
<feature type="signal peptide" evidence="9">
    <location>
        <begin position="1"/>
        <end position="24"/>
    </location>
</feature>
<evidence type="ECO:0000256" key="3">
    <source>
        <dbReference type="ARBA" id="ARBA00022475"/>
    </source>
</evidence>
<keyword evidence="6" id="KW-0472">Membrane</keyword>
<dbReference type="GeneID" id="103273294"/>